<evidence type="ECO:0000313" key="2">
    <source>
        <dbReference type="Proteomes" id="UP000033572"/>
    </source>
</evidence>
<evidence type="ECO:0000313" key="1">
    <source>
        <dbReference type="EMBL" id="KJL26811.1"/>
    </source>
</evidence>
<dbReference type="PATRIC" id="fig|104336.4.peg.183"/>
<reference evidence="1 2" key="1">
    <citation type="submission" date="2015-02" db="EMBL/GenBank/DDBJ databases">
        <title>Draft genome sequences of ten Microbacterium spp. with emphasis on heavy metal contaminated environments.</title>
        <authorList>
            <person name="Corretto E."/>
        </authorList>
    </citation>
    <scope>NUCLEOTIDE SEQUENCE [LARGE SCALE GENOMIC DNA]</scope>
    <source>
        <strain evidence="1 2">DSM 12966</strain>
    </source>
</reference>
<gene>
    <name evidence="1" type="ORF">RN50_00177</name>
</gene>
<sequence>MPSTPDPGDVPEVLTIMPDWGSSQRVAGVFSPSLSSELRTRIRAWNDEWKFILNPQKTIHWPEPEVGRQWIAEGNALVEAIQAELGSRYRVVGGFADYAPES</sequence>
<protein>
    <submittedName>
        <fullName evidence="1">Uncharacterized protein</fullName>
    </submittedName>
</protein>
<name>A0A0F0L5L4_9MICO</name>
<dbReference type="AlphaFoldDB" id="A0A0F0L5L4"/>
<accession>A0A0F0L5L4</accession>
<dbReference type="Proteomes" id="UP000033572">
    <property type="component" value="Unassembled WGS sequence"/>
</dbReference>
<dbReference type="EMBL" id="JYIU01000019">
    <property type="protein sequence ID" value="KJL26811.1"/>
    <property type="molecule type" value="Genomic_DNA"/>
</dbReference>
<proteinExistence type="predicted"/>
<organism evidence="1 2">
    <name type="scientific">Microbacterium foliorum</name>
    <dbReference type="NCBI Taxonomy" id="104336"/>
    <lineage>
        <taxon>Bacteria</taxon>
        <taxon>Bacillati</taxon>
        <taxon>Actinomycetota</taxon>
        <taxon>Actinomycetes</taxon>
        <taxon>Micrococcales</taxon>
        <taxon>Microbacteriaceae</taxon>
        <taxon>Microbacterium</taxon>
    </lineage>
</organism>
<dbReference type="GeneID" id="94446067"/>
<comment type="caution">
    <text evidence="1">The sequence shown here is derived from an EMBL/GenBank/DDBJ whole genome shotgun (WGS) entry which is preliminary data.</text>
</comment>
<keyword evidence="2" id="KW-1185">Reference proteome</keyword>
<dbReference type="RefSeq" id="WP_156149226.1">
    <property type="nucleotide sequence ID" value="NZ_CP031425.1"/>
</dbReference>